<accession>A0A396HU50</accession>
<gene>
    <name evidence="3" type="ORF">MtrunA17_Chr5g0424921</name>
</gene>
<evidence type="ECO:0000259" key="2">
    <source>
        <dbReference type="Pfam" id="PF07127"/>
    </source>
</evidence>
<dbReference type="Proteomes" id="UP000265566">
    <property type="component" value="Chromosome 5"/>
</dbReference>
<feature type="transmembrane region" description="Helical" evidence="1">
    <location>
        <begin position="21"/>
        <end position="41"/>
    </location>
</feature>
<evidence type="ECO:0000256" key="1">
    <source>
        <dbReference type="SAM" id="Phobius"/>
    </source>
</evidence>
<organism evidence="3">
    <name type="scientific">Medicago truncatula</name>
    <name type="common">Barrel medic</name>
    <name type="synonym">Medicago tribuloides</name>
    <dbReference type="NCBI Taxonomy" id="3880"/>
    <lineage>
        <taxon>Eukaryota</taxon>
        <taxon>Viridiplantae</taxon>
        <taxon>Streptophyta</taxon>
        <taxon>Embryophyta</taxon>
        <taxon>Tracheophyta</taxon>
        <taxon>Spermatophyta</taxon>
        <taxon>Magnoliopsida</taxon>
        <taxon>eudicotyledons</taxon>
        <taxon>Gunneridae</taxon>
        <taxon>Pentapetalae</taxon>
        <taxon>rosids</taxon>
        <taxon>fabids</taxon>
        <taxon>Fabales</taxon>
        <taxon>Fabaceae</taxon>
        <taxon>Papilionoideae</taxon>
        <taxon>50 kb inversion clade</taxon>
        <taxon>NPAAA clade</taxon>
        <taxon>Hologalegina</taxon>
        <taxon>IRL clade</taxon>
        <taxon>Trifolieae</taxon>
        <taxon>Medicago</taxon>
    </lineage>
</organism>
<evidence type="ECO:0000313" key="3">
    <source>
        <dbReference type="EMBL" id="RHN56028.1"/>
    </source>
</evidence>
<dbReference type="InterPro" id="IPR009810">
    <property type="entry name" value="Nodulin_late_dom"/>
</dbReference>
<reference evidence="3" key="1">
    <citation type="journal article" date="2018" name="Nat. Plants">
        <title>Whole-genome landscape of Medicago truncatula symbiotic genes.</title>
        <authorList>
            <person name="Pecrix Y."/>
            <person name="Gamas P."/>
            <person name="Carrere S."/>
        </authorList>
    </citation>
    <scope>NUCLEOTIDE SEQUENCE</scope>
    <source>
        <tissue evidence="3">Leaves</tissue>
    </source>
</reference>
<feature type="domain" description="Late nodulin" evidence="2">
    <location>
        <begin position="21"/>
        <end position="73"/>
    </location>
</feature>
<protein>
    <submittedName>
        <fullName evidence="3">Putative Late nodulin</fullName>
    </submittedName>
</protein>
<comment type="caution">
    <text evidence="3">The sequence shown here is derived from an EMBL/GenBank/DDBJ whole genome shotgun (WGS) entry which is preliminary data.</text>
</comment>
<dbReference type="GO" id="GO:0046872">
    <property type="term" value="F:metal ion binding"/>
    <property type="evidence" value="ECO:0007669"/>
    <property type="project" value="InterPro"/>
</dbReference>
<keyword evidence="1" id="KW-0472">Membrane</keyword>
<sequence>MSFKHKSDEILFYLRHKKRDMVKTLKFVYDMILFIFLYLVAKNVAESIECRTVADCPKLISSKFVIKCIEKRCVAQFFD</sequence>
<name>A0A396HU50_MEDTR</name>
<dbReference type="Gramene" id="rna31346">
    <property type="protein sequence ID" value="RHN56028.1"/>
    <property type="gene ID" value="gene31346"/>
</dbReference>
<keyword evidence="1" id="KW-1133">Transmembrane helix</keyword>
<dbReference type="AlphaFoldDB" id="A0A396HU50"/>
<keyword evidence="1" id="KW-0812">Transmembrane</keyword>
<proteinExistence type="predicted"/>
<dbReference type="Pfam" id="PF07127">
    <property type="entry name" value="Nodulin_late"/>
    <property type="match status" value="1"/>
</dbReference>
<dbReference type="EMBL" id="PSQE01000005">
    <property type="protein sequence ID" value="RHN56028.1"/>
    <property type="molecule type" value="Genomic_DNA"/>
</dbReference>